<dbReference type="PANTHER" id="PTHR46791">
    <property type="entry name" value="EXPRESSED PROTEIN"/>
    <property type="match status" value="1"/>
</dbReference>
<evidence type="ECO:0000256" key="1">
    <source>
        <dbReference type="SAM" id="MobiDB-lite"/>
    </source>
</evidence>
<feature type="domain" description="Integrase core" evidence="2">
    <location>
        <begin position="481"/>
        <end position="666"/>
    </location>
</feature>
<comment type="caution">
    <text evidence="3">The sequence shown here is derived from an EMBL/GenBank/DDBJ whole genome shotgun (WGS) entry which is preliminary data.</text>
</comment>
<dbReference type="Proteomes" id="UP001059041">
    <property type="component" value="Linkage Group LG4"/>
</dbReference>
<protein>
    <recommendedName>
        <fullName evidence="2">Integrase core domain-containing protein</fullName>
    </recommendedName>
</protein>
<sequence length="741" mass="83553">MSSQERNGASSSAGHSSQPPDQREMSSIQEQVQEDILQRMLTKFNLICRNETIDLDYLLDIAQQELALATAALNHVTIPEQLIESLRELINVVNTSLSSEETTAHTSDIVTLTWGNLGRPRLDISRDDIEELLSTALPVEHLAQICGVSRRTMNRRLKEHSLSVRGCYSSISDDELDHVVRAIKLRMPHSGYRLVKGELVARGHRIQWHRVKASMQRVDGAGILARMVQLGFVARRTYSVPAPLSLVHVDTNHKLITFNIVIFGGIDGFSRKEQVQEDILQRMLTKFNLICRNETIDLDYLLDIAQQELALATAALNHVTIPEQLIESLRELINVVNTSLSSEETTAHTSDIVTLTWGNLGRPRLDISRDDIEELLSTALPVEHLAQICGVSRRTMNRRLKEHSLSVRGCYSSISDDELDHVVRAIKLRMPHSGYRLVKGELVARGHRIQWHRVKASMQRVDGAGILARMVQLGFVARRTYSVPAPLSLVHVDTNHKLITFNIVIFGGIDGFSRKILYLDAATNNKASTAFKFFLEGVQKHGWPSRVRGDQGVENVDIARCMFSVRGTGRGSFIAGKSVHNQRIERLWCDVWSAVTSKYYDLLHTMEEDRLLDLSDELHLFCVHYAILPRLKSDLKCFTGSWNNHPIRTEGNLSPEQLWHIGMLQTPVVEPNAEIMEQLFQEQTSDTDPEDGVVVPEIHCSLSDQNLAVLHGLINPLTSPLNDQELYLQTLSIVQRLYSHV</sequence>
<gene>
    <name evidence="3" type="ORF">IRJ41_006140</name>
</gene>
<dbReference type="Pfam" id="PF24764">
    <property type="entry name" value="rva_4"/>
    <property type="match status" value="2"/>
</dbReference>
<proteinExistence type="predicted"/>
<keyword evidence="4" id="KW-1185">Reference proteome</keyword>
<dbReference type="AlphaFoldDB" id="A0A9W8C8X7"/>
<evidence type="ECO:0000313" key="3">
    <source>
        <dbReference type="EMBL" id="KAI7810749.1"/>
    </source>
</evidence>
<reference evidence="3" key="1">
    <citation type="submission" date="2021-02" db="EMBL/GenBank/DDBJ databases">
        <title>Comparative genomics reveals that relaxation of natural selection precedes convergent phenotypic evolution of cavefish.</title>
        <authorList>
            <person name="Peng Z."/>
        </authorList>
    </citation>
    <scope>NUCLEOTIDE SEQUENCE</scope>
    <source>
        <tissue evidence="3">Muscle</tissue>
    </source>
</reference>
<evidence type="ECO:0000259" key="2">
    <source>
        <dbReference type="Pfam" id="PF24764"/>
    </source>
</evidence>
<name>A0A9W8C8X7_TRIRA</name>
<dbReference type="SUPFAM" id="SSF53098">
    <property type="entry name" value="Ribonuclease H-like"/>
    <property type="match status" value="1"/>
</dbReference>
<dbReference type="EMBL" id="JAFHDT010000004">
    <property type="protein sequence ID" value="KAI7810749.1"/>
    <property type="molecule type" value="Genomic_DNA"/>
</dbReference>
<dbReference type="PANTHER" id="PTHR46791:SF11">
    <property type="entry name" value="INTEGRASE CATALYTIC DOMAIN-CONTAINING PROTEIN"/>
    <property type="match status" value="1"/>
</dbReference>
<evidence type="ECO:0000313" key="4">
    <source>
        <dbReference type="Proteomes" id="UP001059041"/>
    </source>
</evidence>
<dbReference type="InterPro" id="IPR058913">
    <property type="entry name" value="Integrase_dom_put"/>
</dbReference>
<feature type="region of interest" description="Disordered" evidence="1">
    <location>
        <begin position="1"/>
        <end position="30"/>
    </location>
</feature>
<accession>A0A9W8C8X7</accession>
<feature type="domain" description="Integrase core" evidence="2">
    <location>
        <begin position="238"/>
        <end position="271"/>
    </location>
</feature>
<organism evidence="3 4">
    <name type="scientific">Triplophysa rosa</name>
    <name type="common">Cave loach</name>
    <dbReference type="NCBI Taxonomy" id="992332"/>
    <lineage>
        <taxon>Eukaryota</taxon>
        <taxon>Metazoa</taxon>
        <taxon>Chordata</taxon>
        <taxon>Craniata</taxon>
        <taxon>Vertebrata</taxon>
        <taxon>Euteleostomi</taxon>
        <taxon>Actinopterygii</taxon>
        <taxon>Neopterygii</taxon>
        <taxon>Teleostei</taxon>
        <taxon>Ostariophysi</taxon>
        <taxon>Cypriniformes</taxon>
        <taxon>Nemacheilidae</taxon>
        <taxon>Triplophysa</taxon>
    </lineage>
</organism>
<dbReference type="InterPro" id="IPR012337">
    <property type="entry name" value="RNaseH-like_sf"/>
</dbReference>